<evidence type="ECO:0000256" key="1">
    <source>
        <dbReference type="SAM" id="Phobius"/>
    </source>
</evidence>
<dbReference type="Proteomes" id="UP000430670">
    <property type="component" value="Unassembled WGS sequence"/>
</dbReference>
<dbReference type="RefSeq" id="WP_155476834.1">
    <property type="nucleotide sequence ID" value="NZ_WNKU01000014.1"/>
</dbReference>
<evidence type="ECO:0000313" key="2">
    <source>
        <dbReference type="EMBL" id="MTV49744.1"/>
    </source>
</evidence>
<name>A0A6I3SLE7_HELMO</name>
<proteinExistence type="predicted"/>
<protein>
    <submittedName>
        <fullName evidence="2">Uncharacterized protein</fullName>
    </submittedName>
</protein>
<gene>
    <name evidence="2" type="ORF">GJ688_12250</name>
</gene>
<keyword evidence="1" id="KW-0472">Membrane</keyword>
<keyword evidence="1" id="KW-0812">Transmembrane</keyword>
<accession>A0A6I3SLE7</accession>
<comment type="caution">
    <text evidence="2">The sequence shown here is derived from an EMBL/GenBank/DDBJ whole genome shotgun (WGS) entry which is preliminary data.</text>
</comment>
<dbReference type="EMBL" id="WNKU01000014">
    <property type="protein sequence ID" value="MTV49744.1"/>
    <property type="molecule type" value="Genomic_DNA"/>
</dbReference>
<reference evidence="2 3" key="1">
    <citation type="submission" date="2019-11" db="EMBL/GenBank/DDBJ databases">
        <title>Whole-genome sequence of a the green, strictly anaerobic photosynthetic bacterium Heliobacillus mobilis DSM 6151.</title>
        <authorList>
            <person name="Kyndt J.A."/>
            <person name="Meyer T.E."/>
        </authorList>
    </citation>
    <scope>NUCLEOTIDE SEQUENCE [LARGE SCALE GENOMIC DNA]</scope>
    <source>
        <strain evidence="2 3">DSM 6151</strain>
    </source>
</reference>
<keyword evidence="1" id="KW-1133">Transmembrane helix</keyword>
<sequence length="48" mass="5671">MDNNMERTKGNVLNGTAFEFLNVGWWAWHVVAIGLTFYLGHLLWPMYR</sequence>
<dbReference type="OrthoDB" id="2087895at2"/>
<evidence type="ECO:0000313" key="3">
    <source>
        <dbReference type="Proteomes" id="UP000430670"/>
    </source>
</evidence>
<feature type="transmembrane region" description="Helical" evidence="1">
    <location>
        <begin position="25"/>
        <end position="44"/>
    </location>
</feature>
<keyword evidence="3" id="KW-1185">Reference proteome</keyword>
<dbReference type="AlphaFoldDB" id="A0A6I3SLE7"/>
<organism evidence="2 3">
    <name type="scientific">Heliobacterium mobile</name>
    <name type="common">Heliobacillus mobilis</name>
    <dbReference type="NCBI Taxonomy" id="28064"/>
    <lineage>
        <taxon>Bacteria</taxon>
        <taxon>Bacillati</taxon>
        <taxon>Bacillota</taxon>
        <taxon>Clostridia</taxon>
        <taxon>Eubacteriales</taxon>
        <taxon>Heliobacteriaceae</taxon>
        <taxon>Heliobacterium</taxon>
    </lineage>
</organism>